<dbReference type="EMBL" id="JAFIMR010000003">
    <property type="protein sequence ID" value="KAI1880240.1"/>
    <property type="molecule type" value="Genomic_DNA"/>
</dbReference>
<name>A0A9P9WVY1_9PEZI</name>
<protein>
    <recommendedName>
        <fullName evidence="3">SGNH hydrolase-type esterase domain-containing protein</fullName>
    </recommendedName>
</protein>
<reference evidence="1" key="1">
    <citation type="submission" date="2021-03" db="EMBL/GenBank/DDBJ databases">
        <title>Revisited historic fungal species revealed as producer of novel bioactive compounds through whole genome sequencing and comparative genomics.</title>
        <authorList>
            <person name="Vignolle G.A."/>
            <person name="Hochenegger N."/>
            <person name="Mach R.L."/>
            <person name="Mach-Aigner A.R."/>
            <person name="Javad Rahimi M."/>
            <person name="Salim K.A."/>
            <person name="Chan C.M."/>
            <person name="Lim L.B.L."/>
            <person name="Cai F."/>
            <person name="Druzhinina I.S."/>
            <person name="U'Ren J.M."/>
            <person name="Derntl C."/>
        </authorList>
    </citation>
    <scope>NUCLEOTIDE SEQUENCE</scope>
    <source>
        <strain evidence="1">TUCIM 5799</strain>
    </source>
</reference>
<dbReference type="Proteomes" id="UP000829685">
    <property type="component" value="Unassembled WGS sequence"/>
</dbReference>
<organism evidence="1 2">
    <name type="scientific">Neoarthrinium moseri</name>
    <dbReference type="NCBI Taxonomy" id="1658444"/>
    <lineage>
        <taxon>Eukaryota</taxon>
        <taxon>Fungi</taxon>
        <taxon>Dikarya</taxon>
        <taxon>Ascomycota</taxon>
        <taxon>Pezizomycotina</taxon>
        <taxon>Sordariomycetes</taxon>
        <taxon>Xylariomycetidae</taxon>
        <taxon>Amphisphaeriales</taxon>
        <taxon>Apiosporaceae</taxon>
        <taxon>Neoarthrinium</taxon>
    </lineage>
</organism>
<evidence type="ECO:0000313" key="2">
    <source>
        <dbReference type="Proteomes" id="UP000829685"/>
    </source>
</evidence>
<dbReference type="SUPFAM" id="SSF52266">
    <property type="entry name" value="SGNH hydrolase"/>
    <property type="match status" value="1"/>
</dbReference>
<dbReference type="PANTHER" id="PTHR37981">
    <property type="entry name" value="LIPASE 2"/>
    <property type="match status" value="1"/>
</dbReference>
<dbReference type="PANTHER" id="PTHR37981:SF1">
    <property type="entry name" value="SGNH HYDROLASE-TYPE ESTERASE DOMAIN-CONTAINING PROTEIN"/>
    <property type="match status" value="1"/>
</dbReference>
<dbReference type="InterPro" id="IPR037460">
    <property type="entry name" value="SEST-like"/>
</dbReference>
<dbReference type="Gene3D" id="3.40.50.1110">
    <property type="entry name" value="SGNH hydrolase"/>
    <property type="match status" value="1"/>
</dbReference>
<evidence type="ECO:0008006" key="3">
    <source>
        <dbReference type="Google" id="ProtNLM"/>
    </source>
</evidence>
<keyword evidence="2" id="KW-1185">Reference proteome</keyword>
<sequence>MFEWAVIGDSWASGVAYNSSNIYGPLDREECYRTKEAWGAQMNNDDSWVDRKYRAFGFAACGGTLMNDLKRQMQQRAGRPQVVWGMFGGNNAHFGAIARACIYQPYSPEHPFGWGPPWDEDPDDKGLCKQNIKAADDYIHNGRFRKELVGALNDIFSVSQTEDHKKSQFDLYLSSYVQFFDATTDECDQWSFAHDRVSSGHPKVVKGLRDIINKRVLDVNNLQADVVNNYKIPEPKLPNYKIHNVQPDSLFKGHRFCEKGWSYEDQFYHKDLWFWNLQYYDEQAEKEIIGVAKTDDKGVQYMTYPDGISGPENVTVLAAEEVEPQQYGFGWTARPFHPKYDGHKAMKEFFIRKMKDDKIPGVKTEATSQPKPSIQQKKECYGLGNKKYIGRDVGKDIIETELCPKAAGDGSVEESYNKGTMEEVTLSVKSPSGFKPSKEDCIKGFRDEILDGCDGNDPKNPENYKGGGKVTMGDVTYEMIPRALRQPADKSKKGFCDSTYKYLFNEYWMWGNGFASSDYGKTLKSQVADCALLPNTWTFEYGLGDDGREWTARFRTGIFQKGCVGNAGKEAGGPSDFNCNGSG</sequence>
<comment type="caution">
    <text evidence="1">The sequence shown here is derived from an EMBL/GenBank/DDBJ whole genome shotgun (WGS) entry which is preliminary data.</text>
</comment>
<dbReference type="AlphaFoldDB" id="A0A9P9WVY1"/>
<proteinExistence type="predicted"/>
<evidence type="ECO:0000313" key="1">
    <source>
        <dbReference type="EMBL" id="KAI1880240.1"/>
    </source>
</evidence>
<accession>A0A9P9WVY1</accession>
<dbReference type="Pfam" id="PF18647">
    <property type="entry name" value="Fungal_lectin_2"/>
    <property type="match status" value="1"/>
</dbReference>
<dbReference type="GO" id="GO:0006629">
    <property type="term" value="P:lipid metabolic process"/>
    <property type="evidence" value="ECO:0007669"/>
    <property type="project" value="TreeGrafter"/>
</dbReference>
<dbReference type="GO" id="GO:0016788">
    <property type="term" value="F:hydrolase activity, acting on ester bonds"/>
    <property type="evidence" value="ECO:0007669"/>
    <property type="project" value="InterPro"/>
</dbReference>
<dbReference type="InterPro" id="IPR036514">
    <property type="entry name" value="SGNH_hydro_sf"/>
</dbReference>
<gene>
    <name evidence="1" type="ORF">JX265_001861</name>
</gene>